<accession>A0ABR1FWX7</accession>
<dbReference type="InterPro" id="IPR013083">
    <property type="entry name" value="Znf_RING/FYVE/PHD"/>
</dbReference>
<gene>
    <name evidence="3" type="ORF">SO694_00111026</name>
</gene>
<dbReference type="Pfam" id="PF04564">
    <property type="entry name" value="U-box"/>
    <property type="match status" value="1"/>
</dbReference>
<comment type="caution">
    <text evidence="3">The sequence shown here is derived from an EMBL/GenBank/DDBJ whole genome shotgun (WGS) entry which is preliminary data.</text>
</comment>
<sequence length="225" mass="24632">MRIADSEMFARERECAAEQKKKLLKRLEEAHPRVGTVGSPELECQYNAALGTIAAWQMQAAKIERERDAADARATAWEQQLLEARADSITLVEHVSDATEALEAANAAFEAMRAESRRFACDDLDGLDLAGLAALATSLDAARARVQAAREARLNSVPETFMCPITCEPMLDPVVLADGHSYERAAIARWLETHDTSPQTNLSLAHKHLTPNITLRNAIRDAGIG</sequence>
<evidence type="ECO:0000259" key="2">
    <source>
        <dbReference type="PROSITE" id="PS51698"/>
    </source>
</evidence>
<dbReference type="SUPFAM" id="SSF57850">
    <property type="entry name" value="RING/U-box"/>
    <property type="match status" value="1"/>
</dbReference>
<dbReference type="InterPro" id="IPR052085">
    <property type="entry name" value="WD-SAM-U-box"/>
</dbReference>
<feature type="coiled-coil region" evidence="1">
    <location>
        <begin position="10"/>
        <end position="152"/>
    </location>
</feature>
<dbReference type="GO" id="GO:0016740">
    <property type="term" value="F:transferase activity"/>
    <property type="evidence" value="ECO:0007669"/>
    <property type="project" value="UniProtKB-KW"/>
</dbReference>
<dbReference type="EMBL" id="JBBJCI010000211">
    <property type="protein sequence ID" value="KAK7240500.1"/>
    <property type="molecule type" value="Genomic_DNA"/>
</dbReference>
<dbReference type="Gene3D" id="3.30.40.10">
    <property type="entry name" value="Zinc/RING finger domain, C3HC4 (zinc finger)"/>
    <property type="match status" value="1"/>
</dbReference>
<evidence type="ECO:0000256" key="1">
    <source>
        <dbReference type="SAM" id="Coils"/>
    </source>
</evidence>
<dbReference type="InterPro" id="IPR003613">
    <property type="entry name" value="Ubox_domain"/>
</dbReference>
<keyword evidence="4" id="KW-1185">Reference proteome</keyword>
<feature type="domain" description="U-box" evidence="2">
    <location>
        <begin position="156"/>
        <end position="225"/>
    </location>
</feature>
<dbReference type="PROSITE" id="PS51698">
    <property type="entry name" value="U_BOX"/>
    <property type="match status" value="1"/>
</dbReference>
<reference evidence="3 4" key="1">
    <citation type="submission" date="2024-03" db="EMBL/GenBank/DDBJ databases">
        <title>Aureococcus anophagefferens CCMP1851 and Kratosvirus quantuckense: Draft genome of a second virus-susceptible host strain in the model system.</title>
        <authorList>
            <person name="Chase E."/>
            <person name="Truchon A.R."/>
            <person name="Schepens W."/>
            <person name="Wilhelm S.W."/>
        </authorList>
    </citation>
    <scope>NUCLEOTIDE SEQUENCE [LARGE SCALE GENOMIC DNA]</scope>
    <source>
        <strain evidence="3 4">CCMP1851</strain>
    </source>
</reference>
<evidence type="ECO:0000313" key="3">
    <source>
        <dbReference type="EMBL" id="KAK7240500.1"/>
    </source>
</evidence>
<dbReference type="CDD" id="cd16655">
    <property type="entry name" value="RING-Ubox_WDSUB1-like"/>
    <property type="match status" value="1"/>
</dbReference>
<dbReference type="Proteomes" id="UP001363151">
    <property type="component" value="Unassembled WGS sequence"/>
</dbReference>
<organism evidence="3 4">
    <name type="scientific">Aureococcus anophagefferens</name>
    <name type="common">Harmful bloom alga</name>
    <dbReference type="NCBI Taxonomy" id="44056"/>
    <lineage>
        <taxon>Eukaryota</taxon>
        <taxon>Sar</taxon>
        <taxon>Stramenopiles</taxon>
        <taxon>Ochrophyta</taxon>
        <taxon>Pelagophyceae</taxon>
        <taxon>Pelagomonadales</taxon>
        <taxon>Pelagomonadaceae</taxon>
        <taxon>Aureococcus</taxon>
    </lineage>
</organism>
<name>A0ABR1FWX7_AURAN</name>
<keyword evidence="1" id="KW-0175">Coiled coil</keyword>
<dbReference type="PANTHER" id="PTHR46573">
    <property type="entry name" value="WD REPEAT, SAM AND U-BOX DOMAIN-CONTAINING PROTEIN 1"/>
    <property type="match status" value="1"/>
</dbReference>
<evidence type="ECO:0000313" key="4">
    <source>
        <dbReference type="Proteomes" id="UP001363151"/>
    </source>
</evidence>
<keyword evidence="3" id="KW-0808">Transferase</keyword>
<dbReference type="PANTHER" id="PTHR46573:SF1">
    <property type="entry name" value="WD REPEAT, SAM AND U-BOX DOMAIN-CONTAINING PROTEIN 1"/>
    <property type="match status" value="1"/>
</dbReference>
<protein>
    <submittedName>
        <fullName evidence="3">Ubiquitin-protein transferase</fullName>
    </submittedName>
</protein>
<proteinExistence type="predicted"/>
<dbReference type="SMART" id="SM00504">
    <property type="entry name" value="Ubox"/>
    <property type="match status" value="1"/>
</dbReference>